<sequence>MQRQIKLQQQQIAIAQSTLERYDLAKQSEAVSAQELSNQQMAYNAQLENLSGLEREKANIEKQVQEQKITLNRLDGKHQAVLLQYNKTLSDNQSEIIQNLANDTVLIKAQVDGVVSVSYAEIGQFVDSSRTLASILLKDSQLIAQLYVPSRAIGFVKADDKVLLRYAAYPYQKFGHATGKIDTIAKTASASQSLPTIGTVLDIEQRTNEPVYVIKVKLDKQSITAYGEQLPLVAGMTLDGDIMHETRKLYEWVLEPLYSITGKVGSRSFINTP</sequence>
<dbReference type="EMBL" id="FTNU01000003">
    <property type="protein sequence ID" value="SIR84110.1"/>
    <property type="molecule type" value="Genomic_DNA"/>
</dbReference>
<organism evidence="3 4">
    <name type="scientific">Moraxella cuniculi DSM 21768</name>
    <dbReference type="NCBI Taxonomy" id="1122245"/>
    <lineage>
        <taxon>Bacteria</taxon>
        <taxon>Pseudomonadati</taxon>
        <taxon>Pseudomonadota</taxon>
        <taxon>Gammaproteobacteria</taxon>
        <taxon>Moraxellales</taxon>
        <taxon>Moraxellaceae</taxon>
        <taxon>Moraxella</taxon>
    </lineage>
</organism>
<dbReference type="PANTHER" id="PTHR30386">
    <property type="entry name" value="MEMBRANE FUSION SUBUNIT OF EMRAB-TOLC MULTIDRUG EFFLUX PUMP"/>
    <property type="match status" value="1"/>
</dbReference>
<dbReference type="PANTHER" id="PTHR30386:SF28">
    <property type="entry name" value="EXPORTED PROTEIN"/>
    <property type="match status" value="1"/>
</dbReference>
<feature type="coiled-coil region" evidence="1">
    <location>
        <begin position="33"/>
        <end position="77"/>
    </location>
</feature>
<dbReference type="GO" id="GO:0055085">
    <property type="term" value="P:transmembrane transport"/>
    <property type="evidence" value="ECO:0007669"/>
    <property type="project" value="InterPro"/>
</dbReference>
<name>A0A1N7E7S0_9GAMM</name>
<accession>A0A1N7E7S0</accession>
<feature type="domain" description="AprE-like beta-barrel" evidence="2">
    <location>
        <begin position="142"/>
        <end position="243"/>
    </location>
</feature>
<dbReference type="RefSeq" id="WP_078310057.1">
    <property type="nucleotide sequence ID" value="NZ_FTNU01000003.1"/>
</dbReference>
<protein>
    <submittedName>
        <fullName evidence="3">Membrane fusion protein</fullName>
    </submittedName>
</protein>
<evidence type="ECO:0000259" key="2">
    <source>
        <dbReference type="Pfam" id="PF26002"/>
    </source>
</evidence>
<dbReference type="Pfam" id="PF26002">
    <property type="entry name" value="Beta-barrel_AprE"/>
    <property type="match status" value="1"/>
</dbReference>
<keyword evidence="1" id="KW-0175">Coiled coil</keyword>
<dbReference type="AlphaFoldDB" id="A0A1N7E7S0"/>
<dbReference type="Gene3D" id="2.40.30.170">
    <property type="match status" value="1"/>
</dbReference>
<reference evidence="4" key="1">
    <citation type="submission" date="2017-01" db="EMBL/GenBank/DDBJ databases">
        <authorList>
            <person name="Varghese N."/>
            <person name="Submissions S."/>
        </authorList>
    </citation>
    <scope>NUCLEOTIDE SEQUENCE [LARGE SCALE GENOMIC DNA]</scope>
    <source>
        <strain evidence="4">DSM 21768</strain>
    </source>
</reference>
<evidence type="ECO:0000256" key="1">
    <source>
        <dbReference type="SAM" id="Coils"/>
    </source>
</evidence>
<dbReference type="Proteomes" id="UP000187495">
    <property type="component" value="Unassembled WGS sequence"/>
</dbReference>
<gene>
    <name evidence="3" type="ORF">SAMN02745664_103158</name>
</gene>
<evidence type="ECO:0000313" key="4">
    <source>
        <dbReference type="Proteomes" id="UP000187495"/>
    </source>
</evidence>
<dbReference type="InterPro" id="IPR058982">
    <property type="entry name" value="Beta-barrel_AprE"/>
</dbReference>
<evidence type="ECO:0000313" key="3">
    <source>
        <dbReference type="EMBL" id="SIR84110.1"/>
    </source>
</evidence>
<keyword evidence="4" id="KW-1185">Reference proteome</keyword>
<dbReference type="InterPro" id="IPR050739">
    <property type="entry name" value="MFP"/>
</dbReference>
<proteinExistence type="predicted"/>